<organism evidence="1 2">
    <name type="scientific">Rhododendron simsii</name>
    <name type="common">Sims's rhododendron</name>
    <dbReference type="NCBI Taxonomy" id="118357"/>
    <lineage>
        <taxon>Eukaryota</taxon>
        <taxon>Viridiplantae</taxon>
        <taxon>Streptophyta</taxon>
        <taxon>Embryophyta</taxon>
        <taxon>Tracheophyta</taxon>
        <taxon>Spermatophyta</taxon>
        <taxon>Magnoliopsida</taxon>
        <taxon>eudicotyledons</taxon>
        <taxon>Gunneridae</taxon>
        <taxon>Pentapetalae</taxon>
        <taxon>asterids</taxon>
        <taxon>Ericales</taxon>
        <taxon>Ericaceae</taxon>
        <taxon>Ericoideae</taxon>
        <taxon>Rhodoreae</taxon>
        <taxon>Rhododendron</taxon>
    </lineage>
</organism>
<evidence type="ECO:0000313" key="1">
    <source>
        <dbReference type="EMBL" id="KAF7141213.1"/>
    </source>
</evidence>
<proteinExistence type="predicted"/>
<name>A0A834GST5_RHOSS</name>
<dbReference type="Proteomes" id="UP000626092">
    <property type="component" value="Unassembled WGS sequence"/>
</dbReference>
<accession>A0A834GST5</accession>
<evidence type="ECO:0000313" key="2">
    <source>
        <dbReference type="Proteomes" id="UP000626092"/>
    </source>
</evidence>
<sequence>MGRVAFKSSVVVQASNPKREEVNSSTEESGRAFTSQVITKESFLAAQRQDLHRVKDLLCLGEFHAWTLLIHYHWDVEKLFAVLVEKA</sequence>
<protein>
    <submittedName>
        <fullName evidence="1">Uncharacterized protein</fullName>
    </submittedName>
</protein>
<gene>
    <name evidence="1" type="ORF">RHSIM_Rhsim06G0105800</name>
</gene>
<dbReference type="AlphaFoldDB" id="A0A834GST5"/>
<reference evidence="1" key="1">
    <citation type="submission" date="2019-11" db="EMBL/GenBank/DDBJ databases">
        <authorList>
            <person name="Liu Y."/>
            <person name="Hou J."/>
            <person name="Li T.-Q."/>
            <person name="Guan C.-H."/>
            <person name="Wu X."/>
            <person name="Wu H.-Z."/>
            <person name="Ling F."/>
            <person name="Zhang R."/>
            <person name="Shi X.-G."/>
            <person name="Ren J.-P."/>
            <person name="Chen E.-F."/>
            <person name="Sun J.-M."/>
        </authorList>
    </citation>
    <scope>NUCLEOTIDE SEQUENCE</scope>
    <source>
        <strain evidence="1">Adult_tree_wgs_1</strain>
        <tissue evidence="1">Leaves</tissue>
    </source>
</reference>
<comment type="caution">
    <text evidence="1">The sequence shown here is derived from an EMBL/GenBank/DDBJ whole genome shotgun (WGS) entry which is preliminary data.</text>
</comment>
<keyword evidence="2" id="KW-1185">Reference proteome</keyword>
<dbReference type="OrthoDB" id="513929at2759"/>
<dbReference type="EMBL" id="WJXA01000006">
    <property type="protein sequence ID" value="KAF7141213.1"/>
    <property type="molecule type" value="Genomic_DNA"/>
</dbReference>